<dbReference type="GeneID" id="9621812"/>
<gene>
    <name evidence="4" type="ORF">VOLCADRAFT_95862</name>
</gene>
<dbReference type="PROSITE" id="PS01186">
    <property type="entry name" value="EGF_2"/>
    <property type="match status" value="1"/>
</dbReference>
<dbReference type="eggNOG" id="ENOG502RRDD">
    <property type="taxonomic scope" value="Eukaryota"/>
</dbReference>
<evidence type="ECO:0000259" key="3">
    <source>
        <dbReference type="PROSITE" id="PS01186"/>
    </source>
</evidence>
<reference evidence="4 5" key="1">
    <citation type="journal article" date="2010" name="Science">
        <title>Genomic analysis of organismal complexity in the multicellular green alga Volvox carteri.</title>
        <authorList>
            <person name="Prochnik S.E."/>
            <person name="Umen J."/>
            <person name="Nedelcu A.M."/>
            <person name="Hallmann A."/>
            <person name="Miller S.M."/>
            <person name="Nishii I."/>
            <person name="Ferris P."/>
            <person name="Kuo A."/>
            <person name="Mitros T."/>
            <person name="Fritz-Laylin L.K."/>
            <person name="Hellsten U."/>
            <person name="Chapman J."/>
            <person name="Simakov O."/>
            <person name="Rensing S.A."/>
            <person name="Terry A."/>
            <person name="Pangilinan J."/>
            <person name="Kapitonov V."/>
            <person name="Jurka J."/>
            <person name="Salamov A."/>
            <person name="Shapiro H."/>
            <person name="Schmutz J."/>
            <person name="Grimwood J."/>
            <person name="Lindquist E."/>
            <person name="Lucas S."/>
            <person name="Grigoriev I.V."/>
            <person name="Schmitt R."/>
            <person name="Kirk D."/>
            <person name="Rokhsar D.S."/>
        </authorList>
    </citation>
    <scope>NUCLEOTIDE SEQUENCE [LARGE SCALE GENOMIC DNA]</scope>
    <source>
        <strain evidence="5">f. Nagariensis / Eve</strain>
    </source>
</reference>
<dbReference type="KEGG" id="vcn:VOLCADRAFT_95862"/>
<protein>
    <recommendedName>
        <fullName evidence="3">EGF-like domain-containing protein</fullName>
    </recommendedName>
</protein>
<dbReference type="STRING" id="3068.D8U8K5"/>
<accession>D8U8K5</accession>
<feature type="region of interest" description="Disordered" evidence="1">
    <location>
        <begin position="631"/>
        <end position="657"/>
    </location>
</feature>
<keyword evidence="5" id="KW-1185">Reference proteome</keyword>
<evidence type="ECO:0000313" key="5">
    <source>
        <dbReference type="Proteomes" id="UP000001058"/>
    </source>
</evidence>
<proteinExistence type="predicted"/>
<dbReference type="RefSeq" id="XP_002955010.1">
    <property type="nucleotide sequence ID" value="XM_002954964.1"/>
</dbReference>
<feature type="compositionally biased region" description="Low complexity" evidence="1">
    <location>
        <begin position="648"/>
        <end position="657"/>
    </location>
</feature>
<dbReference type="Proteomes" id="UP000001058">
    <property type="component" value="Unassembled WGS sequence"/>
</dbReference>
<dbReference type="InterPro" id="IPR000742">
    <property type="entry name" value="EGF"/>
</dbReference>
<dbReference type="InParanoid" id="D8U8K5"/>
<dbReference type="AlphaFoldDB" id="D8U8K5"/>
<dbReference type="OrthoDB" id="541985at2759"/>
<feature type="signal peptide" evidence="2">
    <location>
        <begin position="1"/>
        <end position="21"/>
    </location>
</feature>
<dbReference type="EMBL" id="GL378368">
    <property type="protein sequence ID" value="EFJ43998.1"/>
    <property type="molecule type" value="Genomic_DNA"/>
</dbReference>
<dbReference type="PROSITE" id="PS51257">
    <property type="entry name" value="PROKAR_LIPOPROTEIN"/>
    <property type="match status" value="1"/>
</dbReference>
<evidence type="ECO:0000256" key="2">
    <source>
        <dbReference type="SAM" id="SignalP"/>
    </source>
</evidence>
<name>D8U8K5_VOLCA</name>
<evidence type="ECO:0000256" key="1">
    <source>
        <dbReference type="SAM" id="MobiDB-lite"/>
    </source>
</evidence>
<keyword evidence="2" id="KW-0732">Signal</keyword>
<sequence length="974" mass="105338">MWHRYIIVTVVIFALVSTALGACKIPNESHAIDLAFGTLNEGNVSNSSCDHWKLSQSVVGEDDTCSSFSGYGRSRNNTYLLFEFWRNVPEAKYPRSSRLVVFMVVRGSQPTATFDNGVYSYDPPLADEPQLGDSGTLVDSAVMYSERSYQRIVVPLGAQSTNGADWYVTVANLVDPQPVQYKFRVHALTVPCSGCSPRHAPDVDRPLLNTICYCQRDWGDYNCQIRAPQLSNGDVVSALLSPGQWSYWQLSVPLPANWAETRGLYPALLVELSRSGGDRFPPGPAVGPYGGNPVLMVMPKKADEGNRVPYDRDGFADWSSFVLQQNFHYVLDRHLAEHLWDDIHTCRHPFRRCSDPYDPAAKSTALGSPGKTIPATNEFLCTCNKGYGGPMCEGTIKNLTLSTWGDSGSGYLEPGQWTFFAFYVDPGRFDNSSDDAIIQWVVRNVNGSGANEPLPYRNALLTVNKMAFPRLPQSLNGLGDLLSRGWLVRYDMLFLEGGQWKPIRVVGSLLEPGYSYVLGMYNSDYSLQAPYNYTISMYVPTQSRTWLHPYMSVVLGVSASIILCLIMTLCRRVLQRYGWGPFRPRGSMLDGGGPDGGGNLSRVQAGQLHRGVPAEIIDGFHSYKYRATSAEKAQLAKSRPEPEPQPAQPSRQPSQAALQAQLIAPGNGDARLESSRGEAAGQGAVELVRIGAPPAVAGGGGLGKPVATTSAEAAAEMAPASGSNDGSKRTSLAPFAECLSYPNNVDRRKTDQEVRATREGSSLSYGCTGSSSGRSRCSCRRLCRQRCPPQRIPGRMPSLLLAAQLLARGPSATLDSPLYHSRSGRGNGGAASAAIASAAPPEALLPTVAVGSPPLSPSSCRLAAGRQSPVSPAGGLLTRAPGPDAAEAAKPGVIADTDHIATGVVADYDDQGKLVSLDIRTASKRTPCHVFNSGAEVDGKQPLAVNWHHNTEHERLVVRLSLRDRYAVNAAFYR</sequence>
<feature type="domain" description="EGF-like" evidence="3">
    <location>
        <begin position="381"/>
        <end position="392"/>
    </location>
</feature>
<organism evidence="5">
    <name type="scientific">Volvox carteri f. nagariensis</name>
    <dbReference type="NCBI Taxonomy" id="3068"/>
    <lineage>
        <taxon>Eukaryota</taxon>
        <taxon>Viridiplantae</taxon>
        <taxon>Chlorophyta</taxon>
        <taxon>core chlorophytes</taxon>
        <taxon>Chlorophyceae</taxon>
        <taxon>CS clade</taxon>
        <taxon>Chlamydomonadales</taxon>
        <taxon>Volvocaceae</taxon>
        <taxon>Volvox</taxon>
    </lineage>
</organism>
<evidence type="ECO:0000313" key="4">
    <source>
        <dbReference type="EMBL" id="EFJ43998.1"/>
    </source>
</evidence>
<feature type="chain" id="PRO_5003124259" description="EGF-like domain-containing protein" evidence="2">
    <location>
        <begin position="22"/>
        <end position="974"/>
    </location>
</feature>